<evidence type="ECO:0000256" key="10">
    <source>
        <dbReference type="HAMAP-Rule" id="MF_00185"/>
    </source>
</evidence>
<evidence type="ECO:0000256" key="13">
    <source>
        <dbReference type="RuleBase" id="RU003785"/>
    </source>
</evidence>
<comment type="caution">
    <text evidence="10">Lacks conserved residue(s) required for the propagation of feature annotation.</text>
</comment>
<keyword evidence="4 10" id="KW-0808">Transferase</keyword>
<keyword evidence="5 10" id="KW-0819">tRNA processing</keyword>
<dbReference type="InterPro" id="IPR018022">
    <property type="entry name" value="IPT"/>
</dbReference>
<evidence type="ECO:0000256" key="5">
    <source>
        <dbReference type="ARBA" id="ARBA00022694"/>
    </source>
</evidence>
<comment type="similarity">
    <text evidence="3 10 13">Belongs to the IPP transferase family.</text>
</comment>
<proteinExistence type="inferred from homology"/>
<dbReference type="GO" id="GO:0005524">
    <property type="term" value="F:ATP binding"/>
    <property type="evidence" value="ECO:0007669"/>
    <property type="project" value="UniProtKB-UniRule"/>
</dbReference>
<keyword evidence="6 10" id="KW-0547">Nucleotide-binding</keyword>
<feature type="binding site" evidence="10">
    <location>
        <begin position="16"/>
        <end position="23"/>
    </location>
    <ligand>
        <name>ATP</name>
        <dbReference type="ChEBI" id="CHEBI:30616"/>
    </ligand>
</feature>
<evidence type="ECO:0000256" key="3">
    <source>
        <dbReference type="ARBA" id="ARBA00005842"/>
    </source>
</evidence>
<organism evidence="14 15">
    <name type="scientific">Ligilactobacillus araffinosus DSM 20653</name>
    <dbReference type="NCBI Taxonomy" id="1423820"/>
    <lineage>
        <taxon>Bacteria</taxon>
        <taxon>Bacillati</taxon>
        <taxon>Bacillota</taxon>
        <taxon>Bacilli</taxon>
        <taxon>Lactobacillales</taxon>
        <taxon>Lactobacillaceae</taxon>
        <taxon>Ligilactobacillus</taxon>
    </lineage>
</organism>
<evidence type="ECO:0000256" key="9">
    <source>
        <dbReference type="ARBA" id="ARBA00049563"/>
    </source>
</evidence>
<evidence type="ECO:0000256" key="4">
    <source>
        <dbReference type="ARBA" id="ARBA00022679"/>
    </source>
</evidence>
<feature type="site" description="Interaction with substrate tRNA" evidence="10">
    <location>
        <position position="131"/>
    </location>
</feature>
<evidence type="ECO:0000313" key="15">
    <source>
        <dbReference type="Proteomes" id="UP000051291"/>
    </source>
</evidence>
<evidence type="ECO:0000256" key="1">
    <source>
        <dbReference type="ARBA" id="ARBA00001946"/>
    </source>
</evidence>
<dbReference type="AlphaFoldDB" id="A0A0R1ZEY0"/>
<comment type="catalytic activity">
    <reaction evidence="9 10 11">
        <text>adenosine(37) in tRNA + dimethylallyl diphosphate = N(6)-dimethylallyladenosine(37) in tRNA + diphosphate</text>
        <dbReference type="Rhea" id="RHEA:26482"/>
        <dbReference type="Rhea" id="RHEA-COMP:10162"/>
        <dbReference type="Rhea" id="RHEA-COMP:10375"/>
        <dbReference type="ChEBI" id="CHEBI:33019"/>
        <dbReference type="ChEBI" id="CHEBI:57623"/>
        <dbReference type="ChEBI" id="CHEBI:74411"/>
        <dbReference type="ChEBI" id="CHEBI:74415"/>
        <dbReference type="EC" id="2.5.1.75"/>
    </reaction>
</comment>
<evidence type="ECO:0000256" key="11">
    <source>
        <dbReference type="RuleBase" id="RU003783"/>
    </source>
</evidence>
<sequence length="321" mass="36938">MERSGKVAQKVLMIVGPTAVGKTTLSIKLAQKFNGQVVSGDSMQVYQKLDIGTAKVTNEEMQGISHYLLDEIPIDQRFSVADFIARTRKAISKITAQDALPMLVGGTGFYLQSLVDDFHFGNDQYQDDHLRNQLHQYAEENGQKALWDRLDQIDPVAAAKIPFTNERRVIRALEVFEKTGKKFSVQSDHPNNSYDFLVIGLNTERAVLYERINDRVDLMVKEGVLDEARYLYENGGSKLPAGKGIGYKEFYPYFEHQASLEECIAKVKQNSRHYAKRQLTWFRNKMDVHWFDLIQNFDTDYPRIIELVEKWLKEKNNGKMD</sequence>
<feature type="site" description="Interaction with substrate tRNA" evidence="10">
    <location>
        <position position="107"/>
    </location>
</feature>
<evidence type="ECO:0000256" key="8">
    <source>
        <dbReference type="ARBA" id="ARBA00022842"/>
    </source>
</evidence>
<gene>
    <name evidence="10" type="primary">miaA</name>
    <name evidence="14" type="ORF">FC64_GL000576</name>
</gene>
<comment type="cofactor">
    <cofactor evidence="1 10">
        <name>Mg(2+)</name>
        <dbReference type="ChEBI" id="CHEBI:18420"/>
    </cofactor>
</comment>
<evidence type="ECO:0000256" key="2">
    <source>
        <dbReference type="ARBA" id="ARBA00003213"/>
    </source>
</evidence>
<dbReference type="FunFam" id="1.10.20.140:FF:000001">
    <property type="entry name" value="tRNA dimethylallyltransferase"/>
    <property type="match status" value="1"/>
</dbReference>
<dbReference type="Proteomes" id="UP000051291">
    <property type="component" value="Unassembled WGS sequence"/>
</dbReference>
<comment type="caution">
    <text evidence="14">The sequence shown here is derived from an EMBL/GenBank/DDBJ whole genome shotgun (WGS) entry which is preliminary data.</text>
</comment>
<dbReference type="Pfam" id="PF01715">
    <property type="entry name" value="IPPT"/>
    <property type="match status" value="1"/>
</dbReference>
<dbReference type="PATRIC" id="fig|1423820.4.peg.583"/>
<evidence type="ECO:0000313" key="14">
    <source>
        <dbReference type="EMBL" id="KRM53294.1"/>
    </source>
</evidence>
<feature type="region of interest" description="Interaction with substrate tRNA" evidence="10">
    <location>
        <begin position="41"/>
        <end position="44"/>
    </location>
</feature>
<dbReference type="Gene3D" id="3.40.50.300">
    <property type="entry name" value="P-loop containing nucleotide triphosphate hydrolases"/>
    <property type="match status" value="1"/>
</dbReference>
<dbReference type="HAMAP" id="MF_00185">
    <property type="entry name" value="IPP_trans"/>
    <property type="match status" value="1"/>
</dbReference>
<evidence type="ECO:0000256" key="7">
    <source>
        <dbReference type="ARBA" id="ARBA00022840"/>
    </source>
</evidence>
<dbReference type="InterPro" id="IPR027417">
    <property type="entry name" value="P-loop_NTPase"/>
</dbReference>
<evidence type="ECO:0000256" key="12">
    <source>
        <dbReference type="RuleBase" id="RU003784"/>
    </source>
</evidence>
<dbReference type="EMBL" id="AYYZ01000004">
    <property type="protein sequence ID" value="KRM53294.1"/>
    <property type="molecule type" value="Genomic_DNA"/>
</dbReference>
<dbReference type="InterPro" id="IPR039657">
    <property type="entry name" value="Dimethylallyltransferase"/>
</dbReference>
<keyword evidence="15" id="KW-1185">Reference proteome</keyword>
<accession>A0A0R1ZEY0</accession>
<keyword evidence="8 10" id="KW-0460">Magnesium</keyword>
<comment type="subunit">
    <text evidence="10">Monomer.</text>
</comment>
<keyword evidence="7 10" id="KW-0067">ATP-binding</keyword>
<feature type="binding site" evidence="10">
    <location>
        <begin position="18"/>
        <end position="23"/>
    </location>
    <ligand>
        <name>substrate</name>
    </ligand>
</feature>
<dbReference type="GO" id="GO:0006400">
    <property type="term" value="P:tRNA modification"/>
    <property type="evidence" value="ECO:0007669"/>
    <property type="project" value="TreeGrafter"/>
</dbReference>
<evidence type="ECO:0000256" key="6">
    <source>
        <dbReference type="ARBA" id="ARBA00022741"/>
    </source>
</evidence>
<dbReference type="GO" id="GO:0052381">
    <property type="term" value="F:tRNA dimethylallyltransferase activity"/>
    <property type="evidence" value="ECO:0007669"/>
    <property type="project" value="UniProtKB-UniRule"/>
</dbReference>
<dbReference type="NCBIfam" id="TIGR00174">
    <property type="entry name" value="miaA"/>
    <property type="match status" value="1"/>
</dbReference>
<dbReference type="PANTHER" id="PTHR11088:SF60">
    <property type="entry name" value="TRNA DIMETHYLALLYLTRANSFERASE"/>
    <property type="match status" value="1"/>
</dbReference>
<dbReference type="STRING" id="1423820.FC64_GL000576"/>
<dbReference type="EC" id="2.5.1.75" evidence="10"/>
<reference evidence="14 15" key="1">
    <citation type="journal article" date="2015" name="Genome Announc.">
        <title>Expanding the biotechnology potential of lactobacilli through comparative genomics of 213 strains and associated genera.</title>
        <authorList>
            <person name="Sun Z."/>
            <person name="Harris H.M."/>
            <person name="McCann A."/>
            <person name="Guo C."/>
            <person name="Argimon S."/>
            <person name="Zhang W."/>
            <person name="Yang X."/>
            <person name="Jeffery I.B."/>
            <person name="Cooney J.C."/>
            <person name="Kagawa T.F."/>
            <person name="Liu W."/>
            <person name="Song Y."/>
            <person name="Salvetti E."/>
            <person name="Wrobel A."/>
            <person name="Rasinkangas P."/>
            <person name="Parkhill J."/>
            <person name="Rea M.C."/>
            <person name="O'Sullivan O."/>
            <person name="Ritari J."/>
            <person name="Douillard F.P."/>
            <person name="Paul Ross R."/>
            <person name="Yang R."/>
            <person name="Briner A.E."/>
            <person name="Felis G.E."/>
            <person name="de Vos W.M."/>
            <person name="Barrangou R."/>
            <person name="Klaenhammer T.R."/>
            <person name="Caufield P.W."/>
            <person name="Cui Y."/>
            <person name="Zhang H."/>
            <person name="O'Toole P.W."/>
        </authorList>
    </citation>
    <scope>NUCLEOTIDE SEQUENCE [LARGE SCALE GENOMIC DNA]</scope>
    <source>
        <strain evidence="14 15">DSM 20653</strain>
    </source>
</reference>
<dbReference type="PANTHER" id="PTHR11088">
    <property type="entry name" value="TRNA DIMETHYLALLYLTRANSFERASE"/>
    <property type="match status" value="1"/>
</dbReference>
<name>A0A0R1ZEY0_9LACO</name>
<protein>
    <recommendedName>
        <fullName evidence="10">tRNA dimethylallyltransferase</fullName>
        <ecNumber evidence="10">2.5.1.75</ecNumber>
    </recommendedName>
    <alternativeName>
        <fullName evidence="10">Dimethylallyl diphosphate:tRNA dimethylallyltransferase</fullName>
        <shortName evidence="10">DMAPP:tRNA dimethylallyltransferase</shortName>
        <shortName evidence="10">DMATase</shortName>
    </alternativeName>
    <alternativeName>
        <fullName evidence="10">Isopentenyl-diphosphate:tRNA isopentenyltransferase</fullName>
        <shortName evidence="10">IPP transferase</shortName>
        <shortName evidence="10">IPPT</shortName>
        <shortName evidence="10">IPTase</shortName>
    </alternativeName>
</protein>
<dbReference type="SUPFAM" id="SSF52540">
    <property type="entry name" value="P-loop containing nucleoside triphosphate hydrolases"/>
    <property type="match status" value="2"/>
</dbReference>
<dbReference type="Gene3D" id="1.10.20.140">
    <property type="match status" value="1"/>
</dbReference>
<comment type="function">
    <text evidence="2 10 12">Catalyzes the transfer of a dimethylallyl group onto the adenine at position 37 in tRNAs that read codons beginning with uridine, leading to the formation of N6-(dimethylallyl)adenosine (i(6)A).</text>
</comment>